<name>A0A0C2WJP7_AMAMK</name>
<evidence type="ECO:0000313" key="3">
    <source>
        <dbReference type="Proteomes" id="UP000054549"/>
    </source>
</evidence>
<dbReference type="AlphaFoldDB" id="A0A0C2WJP7"/>
<feature type="compositionally biased region" description="Pro residues" evidence="1">
    <location>
        <begin position="99"/>
        <end position="115"/>
    </location>
</feature>
<evidence type="ECO:0000256" key="1">
    <source>
        <dbReference type="SAM" id="MobiDB-lite"/>
    </source>
</evidence>
<reference evidence="2 3" key="1">
    <citation type="submission" date="2014-04" db="EMBL/GenBank/DDBJ databases">
        <title>Evolutionary Origins and Diversification of the Mycorrhizal Mutualists.</title>
        <authorList>
            <consortium name="DOE Joint Genome Institute"/>
            <consortium name="Mycorrhizal Genomics Consortium"/>
            <person name="Kohler A."/>
            <person name="Kuo A."/>
            <person name="Nagy L.G."/>
            <person name="Floudas D."/>
            <person name="Copeland A."/>
            <person name="Barry K.W."/>
            <person name="Cichocki N."/>
            <person name="Veneault-Fourrey C."/>
            <person name="LaButti K."/>
            <person name="Lindquist E.A."/>
            <person name="Lipzen A."/>
            <person name="Lundell T."/>
            <person name="Morin E."/>
            <person name="Murat C."/>
            <person name="Riley R."/>
            <person name="Ohm R."/>
            <person name="Sun H."/>
            <person name="Tunlid A."/>
            <person name="Henrissat B."/>
            <person name="Grigoriev I.V."/>
            <person name="Hibbett D.S."/>
            <person name="Martin F."/>
        </authorList>
    </citation>
    <scope>NUCLEOTIDE SEQUENCE [LARGE SCALE GENOMIC DNA]</scope>
    <source>
        <strain evidence="2 3">Koide BX008</strain>
    </source>
</reference>
<dbReference type="EMBL" id="KN818425">
    <property type="protein sequence ID" value="KIL56378.1"/>
    <property type="molecule type" value="Genomic_DNA"/>
</dbReference>
<sequence length="338" mass="35997">MIGSAWPGSSMRSGGEQRQVDQFGGGVLALESGRVGAAGNQFSNIAEAATVPEPINTARRSARETPAPLGQPPSQPAQPGHSTLLDVAQHLQQSDFQVPPAPAYNPQSVVPPPPEQSAFNTNYDYDSQWHGQQHQYPVLPSMAQQSVAQYPYQPQATAGHTQHYSPQPVTSPQQQPQRLQHTPPPQDLRLAKRQRLDGPNLNRQAHHHAPLPPQPQFQPFPFPAQNAGVYPDRSQGLSLRYGSYMVSGGEGSRTGQSGGVRAHGSGGNFGASIQVEGHNIIPNPAGRAAVSMATQLHGAHGISGNPWLTNIVGSNLTTVNNYGGTHGVSFSVFIDSLI</sequence>
<feature type="compositionally biased region" description="Polar residues" evidence="1">
    <location>
        <begin position="155"/>
        <end position="164"/>
    </location>
</feature>
<dbReference type="HOGENOM" id="CLU_821285_0_0_1"/>
<keyword evidence="3" id="KW-1185">Reference proteome</keyword>
<feature type="region of interest" description="Disordered" evidence="1">
    <location>
        <begin position="49"/>
        <end position="81"/>
    </location>
</feature>
<accession>A0A0C2WJP7</accession>
<evidence type="ECO:0000313" key="2">
    <source>
        <dbReference type="EMBL" id="KIL56378.1"/>
    </source>
</evidence>
<proteinExistence type="predicted"/>
<feature type="compositionally biased region" description="Low complexity" evidence="1">
    <location>
        <begin position="165"/>
        <end position="177"/>
    </location>
</feature>
<gene>
    <name evidence="2" type="ORF">M378DRAFT_523691</name>
</gene>
<feature type="region of interest" description="Disordered" evidence="1">
    <location>
        <begin position="97"/>
        <end position="123"/>
    </location>
</feature>
<feature type="region of interest" description="Disordered" evidence="1">
    <location>
        <begin position="1"/>
        <end position="20"/>
    </location>
</feature>
<dbReference type="InParanoid" id="A0A0C2WJP7"/>
<organism evidence="2 3">
    <name type="scientific">Amanita muscaria (strain Koide BX008)</name>
    <dbReference type="NCBI Taxonomy" id="946122"/>
    <lineage>
        <taxon>Eukaryota</taxon>
        <taxon>Fungi</taxon>
        <taxon>Dikarya</taxon>
        <taxon>Basidiomycota</taxon>
        <taxon>Agaricomycotina</taxon>
        <taxon>Agaricomycetes</taxon>
        <taxon>Agaricomycetidae</taxon>
        <taxon>Agaricales</taxon>
        <taxon>Pluteineae</taxon>
        <taxon>Amanitaceae</taxon>
        <taxon>Amanita</taxon>
    </lineage>
</organism>
<feature type="region of interest" description="Disordered" evidence="1">
    <location>
        <begin position="155"/>
        <end position="185"/>
    </location>
</feature>
<dbReference type="Proteomes" id="UP000054549">
    <property type="component" value="Unassembled WGS sequence"/>
</dbReference>
<protein>
    <submittedName>
        <fullName evidence="2">Uncharacterized protein</fullName>
    </submittedName>
</protein>